<keyword evidence="2" id="KW-0472">Membrane</keyword>
<feature type="compositionally biased region" description="Basic and acidic residues" evidence="1">
    <location>
        <begin position="79"/>
        <end position="89"/>
    </location>
</feature>
<feature type="region of interest" description="Disordered" evidence="1">
    <location>
        <begin position="66"/>
        <end position="109"/>
    </location>
</feature>
<evidence type="ECO:0000313" key="4">
    <source>
        <dbReference type="Proteomes" id="UP000077684"/>
    </source>
</evidence>
<reference evidence="3" key="1">
    <citation type="submission" date="2016-04" db="EMBL/GenBank/DDBJ databases">
        <authorList>
            <person name="Nguyen H.D."/>
            <person name="Samba Siva P."/>
            <person name="Cullis J."/>
            <person name="Levesque C.A."/>
            <person name="Hambleton S."/>
        </authorList>
    </citation>
    <scope>NUCLEOTIDE SEQUENCE</scope>
    <source>
        <strain evidence="3">DAOMC 236426</strain>
    </source>
</reference>
<evidence type="ECO:0000256" key="2">
    <source>
        <dbReference type="SAM" id="Phobius"/>
    </source>
</evidence>
<name>A0A8X7MKE1_9BASI</name>
<evidence type="ECO:0000256" key="1">
    <source>
        <dbReference type="SAM" id="MobiDB-lite"/>
    </source>
</evidence>
<organism evidence="3 4">
    <name type="scientific">Tilletia controversa</name>
    <name type="common">dwarf bunt fungus</name>
    <dbReference type="NCBI Taxonomy" id="13291"/>
    <lineage>
        <taxon>Eukaryota</taxon>
        <taxon>Fungi</taxon>
        <taxon>Dikarya</taxon>
        <taxon>Basidiomycota</taxon>
        <taxon>Ustilaginomycotina</taxon>
        <taxon>Exobasidiomycetes</taxon>
        <taxon>Tilletiales</taxon>
        <taxon>Tilletiaceae</taxon>
        <taxon>Tilletia</taxon>
    </lineage>
</organism>
<dbReference type="EMBL" id="LWDE02001706">
    <property type="protein sequence ID" value="KAE8239520.1"/>
    <property type="molecule type" value="Genomic_DNA"/>
</dbReference>
<dbReference type="Proteomes" id="UP000077684">
    <property type="component" value="Unassembled WGS sequence"/>
</dbReference>
<accession>A0A8X7MKE1</accession>
<keyword evidence="4" id="KW-1185">Reference proteome</keyword>
<feature type="compositionally biased region" description="Polar residues" evidence="1">
    <location>
        <begin position="68"/>
        <end position="77"/>
    </location>
</feature>
<gene>
    <name evidence="3" type="ORF">A4X06_0g8222</name>
</gene>
<feature type="transmembrane region" description="Helical" evidence="2">
    <location>
        <begin position="114"/>
        <end position="133"/>
    </location>
</feature>
<comment type="caution">
    <text evidence="3">The sequence shown here is derived from an EMBL/GenBank/DDBJ whole genome shotgun (WGS) entry which is preliminary data.</text>
</comment>
<proteinExistence type="predicted"/>
<keyword evidence="2" id="KW-1133">Transmembrane helix</keyword>
<reference evidence="3" key="2">
    <citation type="journal article" date="2019" name="IMA Fungus">
        <title>Genome sequencing and comparison of five Tilletia species to identify candidate genes for the detection of regulated species infecting wheat.</title>
        <authorList>
            <person name="Nguyen H.D.T."/>
            <person name="Sultana T."/>
            <person name="Kesanakurti P."/>
            <person name="Hambleton S."/>
        </authorList>
    </citation>
    <scope>NUCLEOTIDE SEQUENCE</scope>
    <source>
        <strain evidence="3">DAOMC 236426</strain>
    </source>
</reference>
<evidence type="ECO:0000313" key="3">
    <source>
        <dbReference type="EMBL" id="KAE8239520.1"/>
    </source>
</evidence>
<protein>
    <submittedName>
        <fullName evidence="3">Uncharacterized protein</fullName>
    </submittedName>
</protein>
<dbReference type="AlphaFoldDB" id="A0A8X7MKE1"/>
<sequence>MAQQARGPCTCRFAASFSTSERKNPDLGNQIDAEIRGGRSEFDDIRASAAGGRTRAWATRDALVNRKGMSSSTTANGADSKDIRSDDKPTVTQGEYDDGAATHSSRAAHPTQRFSPLAIVGLAYSILNSWVAMDPL</sequence>
<keyword evidence="2" id="KW-0812">Transmembrane</keyword>